<keyword evidence="4" id="KW-0812">Transmembrane</keyword>
<feature type="transmembrane region" description="Helical" evidence="4">
    <location>
        <begin position="6"/>
        <end position="26"/>
    </location>
</feature>
<dbReference type="RefSeq" id="WP_015859435.1">
    <property type="nucleotide sequence ID" value="NC_012804.1"/>
</dbReference>
<dbReference type="Pfam" id="PF00565">
    <property type="entry name" value="SNase"/>
    <property type="match status" value="1"/>
</dbReference>
<evidence type="ECO:0000313" key="6">
    <source>
        <dbReference type="EMBL" id="ACS34326.1"/>
    </source>
</evidence>
<dbReference type="PANTHER" id="PTHR12302">
    <property type="entry name" value="EBNA2 BINDING PROTEIN P100"/>
    <property type="match status" value="1"/>
</dbReference>
<protein>
    <submittedName>
        <fullName evidence="6">Thermonuclease (Nuc)</fullName>
        <ecNumber evidence="6">3.1.31.1</ecNumber>
    </submittedName>
</protein>
<organism evidence="6 7">
    <name type="scientific">Thermococcus gammatolerans (strain DSM 15229 / JCM 11827 / EJ3)</name>
    <dbReference type="NCBI Taxonomy" id="593117"/>
    <lineage>
        <taxon>Archaea</taxon>
        <taxon>Methanobacteriati</taxon>
        <taxon>Methanobacteriota</taxon>
        <taxon>Thermococci</taxon>
        <taxon>Thermococcales</taxon>
        <taxon>Thermococcaceae</taxon>
        <taxon>Thermococcus</taxon>
    </lineage>
</organism>
<keyword evidence="3 6" id="KW-0378">Hydrolase</keyword>
<dbReference type="STRING" id="593117.TGAM_1824"/>
<feature type="domain" description="TNase-like" evidence="5">
    <location>
        <begin position="47"/>
        <end position="193"/>
    </location>
</feature>
<dbReference type="EC" id="3.1.31.1" evidence="6"/>
<keyword evidence="7" id="KW-1185">Reference proteome</keyword>
<name>C5A1Q7_THEGJ</name>
<keyword evidence="1" id="KW-0540">Nuclease</keyword>
<dbReference type="Gene3D" id="2.40.50.90">
    <property type="match status" value="1"/>
</dbReference>
<dbReference type="SMART" id="SM00318">
    <property type="entry name" value="SNc"/>
    <property type="match status" value="1"/>
</dbReference>
<accession>C5A1Q7</accession>
<evidence type="ECO:0000256" key="1">
    <source>
        <dbReference type="ARBA" id="ARBA00022722"/>
    </source>
</evidence>
<dbReference type="PROSITE" id="PS50830">
    <property type="entry name" value="TNASE_3"/>
    <property type="match status" value="1"/>
</dbReference>
<keyword evidence="4" id="KW-1133">Transmembrane helix</keyword>
<dbReference type="KEGG" id="tga:TGAM_1824"/>
<sequence length="195" mass="22440">MEQRSLGIYISVVLISFLILAGAYTFSHSTLDRSQPQTHVYLGNDSQKVLVYVTRVVDGDTAWVRFPNGTEEKVRFLGVDTPETEEDRNRPNEYDHITDLRCLTIWGLKAEQFTKEIIEHKQVYLVFDPISPRRGYYGRLLAYIYLTNGTDFTAELVKEGYARVYVEGTFEKKEAYLEYQKEAMKKGLGLWGACG</sequence>
<dbReference type="AlphaFoldDB" id="C5A1Q7"/>
<dbReference type="GO" id="GO:1990599">
    <property type="term" value="F:3' overhang single-stranded DNA endodeoxyribonuclease activity"/>
    <property type="evidence" value="ECO:0007669"/>
    <property type="project" value="UniProtKB-EC"/>
</dbReference>
<evidence type="ECO:0000259" key="5">
    <source>
        <dbReference type="PROSITE" id="PS50830"/>
    </source>
</evidence>
<dbReference type="SUPFAM" id="SSF50199">
    <property type="entry name" value="Staphylococcal nuclease"/>
    <property type="match status" value="1"/>
</dbReference>
<evidence type="ECO:0000256" key="3">
    <source>
        <dbReference type="ARBA" id="ARBA00022801"/>
    </source>
</evidence>
<evidence type="ECO:0000313" key="7">
    <source>
        <dbReference type="Proteomes" id="UP000001488"/>
    </source>
</evidence>
<gene>
    <name evidence="6" type="primary">nuc</name>
    <name evidence="6" type="ordered locus">TGAM_1824</name>
</gene>
<keyword evidence="4" id="KW-0472">Membrane</keyword>
<dbReference type="InterPro" id="IPR016071">
    <property type="entry name" value="Staphylococal_nuclease_OB-fold"/>
</dbReference>
<dbReference type="HOGENOM" id="CLU_046484_5_3_2"/>
<reference evidence="6 7" key="1">
    <citation type="journal article" date="2007" name="Genome Biol.">
        <title>Genome analysis and genome-wide proteomics of Thermococcus gammatolerans, the most radioresistant organism known amongst the Archaea.</title>
        <authorList>
            <person name="Zivanovic Y."/>
            <person name="Armengaud J."/>
            <person name="Lagorce A."/>
            <person name="Leplat C."/>
            <person name="Guerin P."/>
            <person name="Dutertre M."/>
            <person name="Anthouard V."/>
            <person name="Forterre P."/>
            <person name="Wincker P."/>
            <person name="Confalonieri F."/>
        </authorList>
    </citation>
    <scope>NUCLEOTIDE SEQUENCE [LARGE SCALE GENOMIC DNA]</scope>
    <source>
        <strain evidence="7">DSM 15229 / JCM 11827 / EJ3</strain>
    </source>
</reference>
<dbReference type="GeneID" id="7987651"/>
<dbReference type="EMBL" id="CP001398">
    <property type="protein sequence ID" value="ACS34326.1"/>
    <property type="molecule type" value="Genomic_DNA"/>
</dbReference>
<dbReference type="PaxDb" id="593117-TGAM_1824"/>
<evidence type="ECO:0000256" key="4">
    <source>
        <dbReference type="SAM" id="Phobius"/>
    </source>
</evidence>
<dbReference type="PANTHER" id="PTHR12302:SF3">
    <property type="entry name" value="SERINE_THREONINE-PROTEIN KINASE 31"/>
    <property type="match status" value="1"/>
</dbReference>
<dbReference type="PATRIC" id="fig|593117.10.peg.1833"/>
<dbReference type="InterPro" id="IPR035437">
    <property type="entry name" value="SNase_OB-fold_sf"/>
</dbReference>
<keyword evidence="2" id="KW-0255">Endonuclease</keyword>
<proteinExistence type="predicted"/>
<dbReference type="Proteomes" id="UP000001488">
    <property type="component" value="Chromosome"/>
</dbReference>
<dbReference type="OrthoDB" id="3327at2157"/>
<evidence type="ECO:0000256" key="2">
    <source>
        <dbReference type="ARBA" id="ARBA00022759"/>
    </source>
</evidence>
<dbReference type="eggNOG" id="arCOG03192">
    <property type="taxonomic scope" value="Archaea"/>
</dbReference>